<evidence type="ECO:0000256" key="9">
    <source>
        <dbReference type="ARBA" id="ARBA00023004"/>
    </source>
</evidence>
<keyword evidence="9" id="KW-0408">Iron</keyword>
<keyword evidence="6" id="KW-0479">Metal-binding</keyword>
<proteinExistence type="inferred from homology"/>
<dbReference type="KEGG" id="dti:Desti_4097"/>
<sequence length="363" mass="41182">MTYATVIEFGSNTTKDPLFRFSERPDISLVHSCGRCHPMSKQGLRFVFCFIVFFLTTVTSEAGPDNKISFLPQWLPQAQFAGYMAARDKGFYREKGLDVSMMRGGPGEPPMDALNAGKADFCTTWLSTAIQRRAAGDPIVNIGQIIQRSALMLISKRSGTIQAPMDFEGKKVGIWEGDFRIQPLAFFRMHKLNVHIVPMYGTINLFFKNGVDAITGMYYNEYHTLINSGIDPDELNVFAFRDNSALDFPEDGIYCLEKTFQENPEVCAKFVAASLKGWLYAFRHPDEALDIVMKYAQEANTGTNRAHQRWMLQRMKNLIMPAGYEKRLGKLAPDDYLRVGNVLQELSFIGTIPSYDEFYRGQR</sequence>
<evidence type="ECO:0000256" key="11">
    <source>
        <dbReference type="ARBA" id="ARBA00048179"/>
    </source>
</evidence>
<comment type="subunit">
    <text evidence="4">Homodimer.</text>
</comment>
<protein>
    <recommendedName>
        <fullName evidence="10">Thiamine pyrimidine synthase</fullName>
    </recommendedName>
</protein>
<dbReference type="PANTHER" id="PTHR31528">
    <property type="entry name" value="4-AMINO-5-HYDROXYMETHYL-2-METHYLPYRIMIDINE PHOSPHATE SYNTHASE THI11-RELATED"/>
    <property type="match status" value="1"/>
</dbReference>
<evidence type="ECO:0000313" key="14">
    <source>
        <dbReference type="Proteomes" id="UP000006055"/>
    </source>
</evidence>
<gene>
    <name evidence="13" type="ordered locus">Desti_4097</name>
</gene>
<dbReference type="SUPFAM" id="SSF53850">
    <property type="entry name" value="Periplasmic binding protein-like II"/>
    <property type="match status" value="1"/>
</dbReference>
<evidence type="ECO:0000256" key="3">
    <source>
        <dbReference type="ARBA" id="ARBA00009406"/>
    </source>
</evidence>
<feature type="domain" description="SsuA/THI5-like" evidence="12">
    <location>
        <begin position="78"/>
        <end position="288"/>
    </location>
</feature>
<dbReference type="OrthoDB" id="174578at2"/>
<evidence type="ECO:0000256" key="2">
    <source>
        <dbReference type="ARBA" id="ARBA00004948"/>
    </source>
</evidence>
<evidence type="ECO:0000313" key="13">
    <source>
        <dbReference type="EMBL" id="AFM26735.1"/>
    </source>
</evidence>
<dbReference type="STRING" id="706587.Desti_4097"/>
<evidence type="ECO:0000256" key="10">
    <source>
        <dbReference type="ARBA" id="ARBA00033171"/>
    </source>
</evidence>
<comment type="function">
    <text evidence="1">Responsible for the formation of the pyrimidine heterocycle in the thiamine biosynthesis pathway. Catalyzes the formation of hydroxymethylpyrimidine phosphate (HMP-P) from histidine and pyridoxal phosphate (PLP). The protein uses PLP and the active site histidine to form HMP-P, generating an inactive enzyme. The enzyme can only undergo a single turnover, which suggests it is a suicide enzyme.</text>
</comment>
<dbReference type="Pfam" id="PF09084">
    <property type="entry name" value="NMT1"/>
    <property type="match status" value="1"/>
</dbReference>
<evidence type="ECO:0000256" key="7">
    <source>
        <dbReference type="ARBA" id="ARBA00022898"/>
    </source>
</evidence>
<dbReference type="GO" id="GO:0016740">
    <property type="term" value="F:transferase activity"/>
    <property type="evidence" value="ECO:0007669"/>
    <property type="project" value="UniProtKB-KW"/>
</dbReference>
<organism evidence="13 14">
    <name type="scientific">Desulfomonile tiedjei (strain ATCC 49306 / DSM 6799 / DCB-1)</name>
    <dbReference type="NCBI Taxonomy" id="706587"/>
    <lineage>
        <taxon>Bacteria</taxon>
        <taxon>Pseudomonadati</taxon>
        <taxon>Thermodesulfobacteriota</taxon>
        <taxon>Desulfomonilia</taxon>
        <taxon>Desulfomonilales</taxon>
        <taxon>Desulfomonilaceae</taxon>
        <taxon>Desulfomonile</taxon>
    </lineage>
</organism>
<evidence type="ECO:0000256" key="1">
    <source>
        <dbReference type="ARBA" id="ARBA00003469"/>
    </source>
</evidence>
<dbReference type="GO" id="GO:0009228">
    <property type="term" value="P:thiamine biosynthetic process"/>
    <property type="evidence" value="ECO:0007669"/>
    <property type="project" value="UniProtKB-KW"/>
</dbReference>
<keyword evidence="5" id="KW-0808">Transferase</keyword>
<dbReference type="InterPro" id="IPR015168">
    <property type="entry name" value="SsuA/THI5"/>
</dbReference>
<keyword evidence="7" id="KW-0663">Pyridoxal phosphate</keyword>
<accession>I4CAZ4</accession>
<dbReference type="AlphaFoldDB" id="I4CAZ4"/>
<dbReference type="InterPro" id="IPR027939">
    <property type="entry name" value="NMT1/THI5"/>
</dbReference>
<dbReference type="eggNOG" id="COG0715">
    <property type="taxonomic scope" value="Bacteria"/>
</dbReference>
<evidence type="ECO:0000259" key="12">
    <source>
        <dbReference type="Pfam" id="PF09084"/>
    </source>
</evidence>
<dbReference type="PANTHER" id="PTHR31528:SF1">
    <property type="entry name" value="4-AMINO-5-HYDROXYMETHYL-2-METHYLPYRIMIDINE PHOSPHATE SYNTHASE THI11-RELATED"/>
    <property type="match status" value="1"/>
</dbReference>
<reference evidence="14" key="1">
    <citation type="submission" date="2012-06" db="EMBL/GenBank/DDBJ databases">
        <title>Complete sequence of chromosome of Desulfomonile tiedjei DSM 6799.</title>
        <authorList>
            <person name="Lucas S."/>
            <person name="Copeland A."/>
            <person name="Lapidus A."/>
            <person name="Glavina del Rio T."/>
            <person name="Dalin E."/>
            <person name="Tice H."/>
            <person name="Bruce D."/>
            <person name="Goodwin L."/>
            <person name="Pitluck S."/>
            <person name="Peters L."/>
            <person name="Ovchinnikova G."/>
            <person name="Zeytun A."/>
            <person name="Lu M."/>
            <person name="Kyrpides N."/>
            <person name="Mavromatis K."/>
            <person name="Ivanova N."/>
            <person name="Brettin T."/>
            <person name="Detter J.C."/>
            <person name="Han C."/>
            <person name="Larimer F."/>
            <person name="Land M."/>
            <person name="Hauser L."/>
            <person name="Markowitz V."/>
            <person name="Cheng J.-F."/>
            <person name="Hugenholtz P."/>
            <person name="Woyke T."/>
            <person name="Wu D."/>
            <person name="Spring S."/>
            <person name="Schroeder M."/>
            <person name="Brambilla E."/>
            <person name="Klenk H.-P."/>
            <person name="Eisen J.A."/>
        </authorList>
    </citation>
    <scope>NUCLEOTIDE SEQUENCE [LARGE SCALE GENOMIC DNA]</scope>
    <source>
        <strain evidence="14">ATCC 49306 / DSM 6799 / DCB-1</strain>
    </source>
</reference>
<comment type="similarity">
    <text evidence="3">Belongs to the NMT1/THI5 family.</text>
</comment>
<evidence type="ECO:0000256" key="6">
    <source>
        <dbReference type="ARBA" id="ARBA00022723"/>
    </source>
</evidence>
<dbReference type="HOGENOM" id="CLU_028871_1_3_7"/>
<dbReference type="Gene3D" id="3.40.190.10">
    <property type="entry name" value="Periplasmic binding protein-like II"/>
    <property type="match status" value="2"/>
</dbReference>
<dbReference type="RefSeq" id="WP_014811860.1">
    <property type="nucleotide sequence ID" value="NC_018025.1"/>
</dbReference>
<evidence type="ECO:0000256" key="5">
    <source>
        <dbReference type="ARBA" id="ARBA00022679"/>
    </source>
</evidence>
<dbReference type="EMBL" id="CP003360">
    <property type="protein sequence ID" value="AFM26735.1"/>
    <property type="molecule type" value="Genomic_DNA"/>
</dbReference>
<evidence type="ECO:0000256" key="4">
    <source>
        <dbReference type="ARBA" id="ARBA00011738"/>
    </source>
</evidence>
<dbReference type="GO" id="GO:0046872">
    <property type="term" value="F:metal ion binding"/>
    <property type="evidence" value="ECO:0007669"/>
    <property type="project" value="UniProtKB-KW"/>
</dbReference>
<comment type="pathway">
    <text evidence="2">Cofactor biosynthesis; thiamine diphosphate biosynthesis.</text>
</comment>
<keyword evidence="8" id="KW-0784">Thiamine biosynthesis</keyword>
<comment type="catalytic activity">
    <reaction evidence="11">
        <text>N(6)-(pyridoxal phosphate)-L-lysyl-[4-amino-5-hydroxymethyl-2-methylpyrimidine phosphate synthase] + L-histidyl-[4-amino-5-hydroxymethyl-2-methylpyrimidine phosphate synthase] + 2 Fe(3+) + 4 H2O = L-lysyl-[4-amino-5-hydroxymethyl-2-methylpyrimidine phosphate synthase] + (2S)-2-amino-5-hydroxy-4-oxopentanoyl-[4-amino-5-hydroxymethyl-2-methylpyrimidine phosphate synthase] + 4-amino-2-methyl-5-(phosphooxymethyl)pyrimidine + 3-oxopropanoate + 2 Fe(2+) + 2 H(+)</text>
        <dbReference type="Rhea" id="RHEA:65756"/>
        <dbReference type="Rhea" id="RHEA-COMP:16892"/>
        <dbReference type="Rhea" id="RHEA-COMP:16893"/>
        <dbReference type="Rhea" id="RHEA-COMP:16894"/>
        <dbReference type="Rhea" id="RHEA-COMP:16895"/>
        <dbReference type="ChEBI" id="CHEBI:15377"/>
        <dbReference type="ChEBI" id="CHEBI:15378"/>
        <dbReference type="ChEBI" id="CHEBI:29033"/>
        <dbReference type="ChEBI" id="CHEBI:29034"/>
        <dbReference type="ChEBI" id="CHEBI:29969"/>
        <dbReference type="ChEBI" id="CHEBI:29979"/>
        <dbReference type="ChEBI" id="CHEBI:33190"/>
        <dbReference type="ChEBI" id="CHEBI:58354"/>
        <dbReference type="ChEBI" id="CHEBI:143915"/>
        <dbReference type="ChEBI" id="CHEBI:157692"/>
    </reaction>
    <physiologicalReaction direction="left-to-right" evidence="11">
        <dbReference type="Rhea" id="RHEA:65757"/>
    </physiologicalReaction>
</comment>
<keyword evidence="14" id="KW-1185">Reference proteome</keyword>
<dbReference type="Proteomes" id="UP000006055">
    <property type="component" value="Chromosome"/>
</dbReference>
<evidence type="ECO:0000256" key="8">
    <source>
        <dbReference type="ARBA" id="ARBA00022977"/>
    </source>
</evidence>
<name>I4CAZ4_DESTA</name>